<feature type="compositionally biased region" description="Low complexity" evidence="1">
    <location>
        <begin position="231"/>
        <end position="243"/>
    </location>
</feature>
<dbReference type="EMBL" id="JH226133">
    <property type="protein sequence ID" value="EHY56426.1"/>
    <property type="molecule type" value="Genomic_DNA"/>
</dbReference>
<dbReference type="GeneID" id="20309147"/>
<name>H6C0J8_EXODN</name>
<feature type="compositionally biased region" description="Basic and acidic residues" evidence="1">
    <location>
        <begin position="13"/>
        <end position="22"/>
    </location>
</feature>
<feature type="compositionally biased region" description="Polar residues" evidence="1">
    <location>
        <begin position="186"/>
        <end position="195"/>
    </location>
</feature>
<feature type="compositionally biased region" description="Acidic residues" evidence="1">
    <location>
        <begin position="78"/>
        <end position="88"/>
    </location>
</feature>
<feature type="region of interest" description="Disordered" evidence="1">
    <location>
        <begin position="154"/>
        <end position="259"/>
    </location>
</feature>
<evidence type="ECO:0000256" key="1">
    <source>
        <dbReference type="SAM" id="MobiDB-lite"/>
    </source>
</evidence>
<sequence>MTAIPSFTFQDLDPSHLDDKMDVASSPFRQADDLDVDLDSVHEPSIIESLHDDMVDDAVEQGEAASDLMQDENQAPLPDDDMIDDEDPTLGGDNRDEDFNMDAFPEEARVDEDEDILYEEEEDIDLVAEQVEEAVETTAQHEAQEFHEVEEEVIFDDVEEEPDKQNQDDLATNQPAAETAPDVSGNFDNAEQDSANAHHDAAENPGEAEAPSEAHDIGNSSLEQDKQTEDNVASNSAEVSAEAQVDDTSGEQHDSRHVEENAELAANPQTVSAQVENNPIPETQQHHDKAHGSTETQETTSRAVHPVTLVYLEEEMSLFPPMIGDDSSMYFLADSSLAFEPLDKLLAACRELLTGTLDHHDELVLDITSLGLHICEDSKYASQITLAQILDVYLQLCRNDVGQEIRPLYCYLSSRVSLASQYAYLVSSSQEGRTFSEVVADHVDTPEPEGESTEATDYKDEQEDYGHQEVPGADQGDEDGSVTQAVTTEPEVDHQSGNGAATEERGDLEGTAAEATGEAINASVSEEFPHDPVELGDLPEESHQRGTEQDQDEEAPTEEQAHRHEASPGGQEVHPQDPDHLDPHEQETNSSHTVEAEVAEVDTTVVVGDEAELGAQQTFEDPDEEAEDLFEHDKGADEANAEDFDAYGDEEIFHQEATDQVVTDDGVMSREDVQPSTFEVTKEPHLATDDASHTVDGGTMPVSNGHRATSPAGTLEAHSPPVTPSKANPAKRKVEDDDELDLLDLDTPEPKRRRPS</sequence>
<keyword evidence="3" id="KW-1185">Reference proteome</keyword>
<organism evidence="2 3">
    <name type="scientific">Exophiala dermatitidis (strain ATCC 34100 / CBS 525.76 / NIH/UT8656)</name>
    <name type="common">Black yeast</name>
    <name type="synonym">Wangiella dermatitidis</name>
    <dbReference type="NCBI Taxonomy" id="858893"/>
    <lineage>
        <taxon>Eukaryota</taxon>
        <taxon>Fungi</taxon>
        <taxon>Dikarya</taxon>
        <taxon>Ascomycota</taxon>
        <taxon>Pezizomycotina</taxon>
        <taxon>Eurotiomycetes</taxon>
        <taxon>Chaetothyriomycetidae</taxon>
        <taxon>Chaetothyriales</taxon>
        <taxon>Herpotrichiellaceae</taxon>
        <taxon>Exophiala</taxon>
    </lineage>
</organism>
<dbReference type="HOGENOM" id="CLU_375985_0_0_1"/>
<feature type="compositionally biased region" description="Acidic residues" evidence="1">
    <location>
        <begin position="736"/>
        <end position="747"/>
    </location>
</feature>
<feature type="compositionally biased region" description="Acidic residues" evidence="1">
    <location>
        <begin position="639"/>
        <end position="650"/>
    </location>
</feature>
<feature type="compositionally biased region" description="Basic and acidic residues" evidence="1">
    <location>
        <begin position="250"/>
        <end position="259"/>
    </location>
</feature>
<dbReference type="VEuPathDB" id="FungiDB:HMPREF1120_04508"/>
<dbReference type="InterPro" id="IPR018822">
    <property type="entry name" value="UPF0646"/>
</dbReference>
<feature type="region of interest" description="Disordered" evidence="1">
    <location>
        <begin position="60"/>
        <end position="115"/>
    </location>
</feature>
<dbReference type="AlphaFoldDB" id="H6C0J8"/>
<dbReference type="RefSeq" id="XP_009156887.1">
    <property type="nucleotide sequence ID" value="XM_009158639.1"/>
</dbReference>
<evidence type="ECO:0000313" key="2">
    <source>
        <dbReference type="EMBL" id="EHY56426.1"/>
    </source>
</evidence>
<feature type="compositionally biased region" description="Low complexity" evidence="1">
    <location>
        <begin position="509"/>
        <end position="519"/>
    </location>
</feature>
<dbReference type="eggNOG" id="ENOG502SG4F">
    <property type="taxonomic scope" value="Eukaryota"/>
</dbReference>
<feature type="compositionally biased region" description="Polar residues" evidence="1">
    <location>
        <begin position="293"/>
        <end position="302"/>
    </location>
</feature>
<reference evidence="2" key="1">
    <citation type="submission" date="2011-07" db="EMBL/GenBank/DDBJ databases">
        <title>The Genome Sequence of Exophiala (Wangiella) dermatitidis NIH/UT8656.</title>
        <authorList>
            <consortium name="The Broad Institute Genome Sequencing Platform"/>
            <person name="Cuomo C."/>
            <person name="Wang Z."/>
            <person name="Hunicke-Smith S."/>
            <person name="Szanislo P.J."/>
            <person name="Earl A."/>
            <person name="Young S.K."/>
            <person name="Zeng Q."/>
            <person name="Gargeya S."/>
            <person name="Fitzgerald M."/>
            <person name="Haas B."/>
            <person name="Abouelleil A."/>
            <person name="Alvarado L."/>
            <person name="Arachchi H.M."/>
            <person name="Berlin A."/>
            <person name="Brown A."/>
            <person name="Chapman S.B."/>
            <person name="Chen Z."/>
            <person name="Dunbar C."/>
            <person name="Freedman E."/>
            <person name="Gearin G."/>
            <person name="Gellesch M."/>
            <person name="Goldberg J."/>
            <person name="Griggs A."/>
            <person name="Gujja S."/>
            <person name="Heiman D."/>
            <person name="Howarth C."/>
            <person name="Larson L."/>
            <person name="Lui A."/>
            <person name="MacDonald P.J.P."/>
            <person name="Montmayeur A."/>
            <person name="Murphy C."/>
            <person name="Neiman D."/>
            <person name="Pearson M."/>
            <person name="Priest M."/>
            <person name="Roberts A."/>
            <person name="Saif S."/>
            <person name="Shea T."/>
            <person name="Shenoy N."/>
            <person name="Sisk P."/>
            <person name="Stolte C."/>
            <person name="Sykes S."/>
            <person name="Wortman J."/>
            <person name="Nusbaum C."/>
            <person name="Birren B."/>
        </authorList>
    </citation>
    <scope>NUCLEOTIDE SEQUENCE</scope>
    <source>
        <strain evidence="2">NIH/UT8656</strain>
    </source>
</reference>
<dbReference type="STRING" id="858893.H6C0J8"/>
<feature type="region of interest" description="Disordered" evidence="1">
    <location>
        <begin position="441"/>
        <end position="756"/>
    </location>
</feature>
<dbReference type="OMA" id="RLCHNDG"/>
<feature type="region of interest" description="Disordered" evidence="1">
    <location>
        <begin position="282"/>
        <end position="302"/>
    </location>
</feature>
<feature type="compositionally biased region" description="Basic and acidic residues" evidence="1">
    <location>
        <begin position="574"/>
        <end position="587"/>
    </location>
</feature>
<dbReference type="OrthoDB" id="5339076at2759"/>
<feature type="region of interest" description="Disordered" evidence="1">
    <location>
        <begin position="1"/>
        <end position="24"/>
    </location>
</feature>
<dbReference type="Pfam" id="PF10336">
    <property type="entry name" value="DUF2420"/>
    <property type="match status" value="1"/>
</dbReference>
<dbReference type="Proteomes" id="UP000007304">
    <property type="component" value="Unassembled WGS sequence"/>
</dbReference>
<accession>H6C0J8</accession>
<feature type="compositionally biased region" description="Basic and acidic residues" evidence="1">
    <location>
        <begin position="456"/>
        <end position="467"/>
    </location>
</feature>
<dbReference type="InParanoid" id="H6C0J8"/>
<feature type="compositionally biased region" description="Basic and acidic residues" evidence="1">
    <location>
        <begin position="680"/>
        <end position="693"/>
    </location>
</feature>
<proteinExistence type="predicted"/>
<protein>
    <submittedName>
        <fullName evidence="2">Uncharacterized protein</fullName>
    </submittedName>
</protein>
<evidence type="ECO:0000313" key="3">
    <source>
        <dbReference type="Proteomes" id="UP000007304"/>
    </source>
</evidence>
<gene>
    <name evidence="2" type="ORF">HMPREF1120_04508</name>
</gene>